<reference evidence="2 3" key="1">
    <citation type="submission" date="2024-02" db="EMBL/GenBank/DDBJ databases">
        <title>High-quality chromosome-scale genome assembly of Pensacola bahiagrass (Paspalum notatum Flugge var. saurae).</title>
        <authorList>
            <person name="Vega J.M."/>
            <person name="Podio M."/>
            <person name="Orjuela J."/>
            <person name="Siena L.A."/>
            <person name="Pessino S.C."/>
            <person name="Combes M.C."/>
            <person name="Mariac C."/>
            <person name="Albertini E."/>
            <person name="Pupilli F."/>
            <person name="Ortiz J.P.A."/>
            <person name="Leblanc O."/>
        </authorList>
    </citation>
    <scope>NUCLEOTIDE SEQUENCE [LARGE SCALE GENOMIC DNA]</scope>
    <source>
        <strain evidence="2">R1</strain>
        <tissue evidence="2">Leaf</tissue>
    </source>
</reference>
<accession>A0AAQ3URC5</accession>
<dbReference type="Proteomes" id="UP001341281">
    <property type="component" value="Chromosome 09"/>
</dbReference>
<evidence type="ECO:0000313" key="2">
    <source>
        <dbReference type="EMBL" id="WVZ94682.1"/>
    </source>
</evidence>
<evidence type="ECO:0000256" key="1">
    <source>
        <dbReference type="SAM" id="MobiDB-lite"/>
    </source>
</evidence>
<evidence type="ECO:0000313" key="3">
    <source>
        <dbReference type="Proteomes" id="UP001341281"/>
    </source>
</evidence>
<dbReference type="EMBL" id="CP144753">
    <property type="protein sequence ID" value="WVZ94682.1"/>
    <property type="molecule type" value="Genomic_DNA"/>
</dbReference>
<proteinExistence type="predicted"/>
<protein>
    <submittedName>
        <fullName evidence="2">Uncharacterized protein</fullName>
    </submittedName>
</protein>
<name>A0AAQ3URC5_PASNO</name>
<organism evidence="2 3">
    <name type="scientific">Paspalum notatum var. saurae</name>
    <dbReference type="NCBI Taxonomy" id="547442"/>
    <lineage>
        <taxon>Eukaryota</taxon>
        <taxon>Viridiplantae</taxon>
        <taxon>Streptophyta</taxon>
        <taxon>Embryophyta</taxon>
        <taxon>Tracheophyta</taxon>
        <taxon>Spermatophyta</taxon>
        <taxon>Magnoliopsida</taxon>
        <taxon>Liliopsida</taxon>
        <taxon>Poales</taxon>
        <taxon>Poaceae</taxon>
        <taxon>PACMAD clade</taxon>
        <taxon>Panicoideae</taxon>
        <taxon>Andropogonodae</taxon>
        <taxon>Paspaleae</taxon>
        <taxon>Paspalinae</taxon>
        <taxon>Paspalum</taxon>
    </lineage>
</organism>
<keyword evidence="3" id="KW-1185">Reference proteome</keyword>
<sequence length="82" mass="9221">MDLRNIGVYSGEDHTGFDQQPNAMINEQHVPEEQAGIVQQENHPHIGEDDIPAQVNAANDDIFDFPMKNQLIDLDSDDSFDI</sequence>
<gene>
    <name evidence="2" type="ORF">U9M48_040547</name>
</gene>
<feature type="region of interest" description="Disordered" evidence="1">
    <location>
        <begin position="1"/>
        <end position="20"/>
    </location>
</feature>
<dbReference type="AlphaFoldDB" id="A0AAQ3URC5"/>